<dbReference type="Proteomes" id="UP000886523">
    <property type="component" value="Unassembled WGS sequence"/>
</dbReference>
<evidence type="ECO:0000313" key="2">
    <source>
        <dbReference type="Proteomes" id="UP000886523"/>
    </source>
</evidence>
<name>A0A9P6DQI6_9AGAM</name>
<sequence>MSGALRKMPASRIPESRINRMVLGGNNVLAGNFDPPGARKKDGPRVLHVYLMPVSLSSGRTTYCVIWRTQDSGVSHTGMTGLMKRLYKTHIEDWKTVKWLGSSRPKPHRRSPAMLWRDLVLRDKRSSLILSQVSPPRALDIPDLSQALSATASLENTEPLDRIQAIGIPYYQHACHG</sequence>
<dbReference type="EMBL" id="MU129103">
    <property type="protein sequence ID" value="KAF9506680.1"/>
    <property type="molecule type" value="Genomic_DNA"/>
</dbReference>
<gene>
    <name evidence="1" type="ORF">BS47DRAFT_1385468</name>
</gene>
<accession>A0A9P6DQI6</accession>
<protein>
    <submittedName>
        <fullName evidence="1">Uncharacterized protein</fullName>
    </submittedName>
</protein>
<proteinExistence type="predicted"/>
<comment type="caution">
    <text evidence="1">The sequence shown here is derived from an EMBL/GenBank/DDBJ whole genome shotgun (WGS) entry which is preliminary data.</text>
</comment>
<keyword evidence="2" id="KW-1185">Reference proteome</keyword>
<reference evidence="1" key="1">
    <citation type="journal article" date="2020" name="Nat. Commun.">
        <title>Large-scale genome sequencing of mycorrhizal fungi provides insights into the early evolution of symbiotic traits.</title>
        <authorList>
            <person name="Miyauchi S."/>
            <person name="Kiss E."/>
            <person name="Kuo A."/>
            <person name="Drula E."/>
            <person name="Kohler A."/>
            <person name="Sanchez-Garcia M."/>
            <person name="Morin E."/>
            <person name="Andreopoulos B."/>
            <person name="Barry K.W."/>
            <person name="Bonito G."/>
            <person name="Buee M."/>
            <person name="Carver A."/>
            <person name="Chen C."/>
            <person name="Cichocki N."/>
            <person name="Clum A."/>
            <person name="Culley D."/>
            <person name="Crous P.W."/>
            <person name="Fauchery L."/>
            <person name="Girlanda M."/>
            <person name="Hayes R.D."/>
            <person name="Keri Z."/>
            <person name="LaButti K."/>
            <person name="Lipzen A."/>
            <person name="Lombard V."/>
            <person name="Magnuson J."/>
            <person name="Maillard F."/>
            <person name="Murat C."/>
            <person name="Nolan M."/>
            <person name="Ohm R.A."/>
            <person name="Pangilinan J."/>
            <person name="Pereira M.F."/>
            <person name="Perotto S."/>
            <person name="Peter M."/>
            <person name="Pfister S."/>
            <person name="Riley R."/>
            <person name="Sitrit Y."/>
            <person name="Stielow J.B."/>
            <person name="Szollosi G."/>
            <person name="Zifcakova L."/>
            <person name="Stursova M."/>
            <person name="Spatafora J.W."/>
            <person name="Tedersoo L."/>
            <person name="Vaario L.M."/>
            <person name="Yamada A."/>
            <person name="Yan M."/>
            <person name="Wang P."/>
            <person name="Xu J."/>
            <person name="Bruns T."/>
            <person name="Baldrian P."/>
            <person name="Vilgalys R."/>
            <person name="Dunand C."/>
            <person name="Henrissat B."/>
            <person name="Grigoriev I.V."/>
            <person name="Hibbett D."/>
            <person name="Nagy L.G."/>
            <person name="Martin F.M."/>
        </authorList>
    </citation>
    <scope>NUCLEOTIDE SEQUENCE</scope>
    <source>
        <strain evidence="1">UP504</strain>
    </source>
</reference>
<organism evidence="1 2">
    <name type="scientific">Hydnum rufescens UP504</name>
    <dbReference type="NCBI Taxonomy" id="1448309"/>
    <lineage>
        <taxon>Eukaryota</taxon>
        <taxon>Fungi</taxon>
        <taxon>Dikarya</taxon>
        <taxon>Basidiomycota</taxon>
        <taxon>Agaricomycotina</taxon>
        <taxon>Agaricomycetes</taxon>
        <taxon>Cantharellales</taxon>
        <taxon>Hydnaceae</taxon>
        <taxon>Hydnum</taxon>
    </lineage>
</organism>
<dbReference type="AlphaFoldDB" id="A0A9P6DQI6"/>
<evidence type="ECO:0000313" key="1">
    <source>
        <dbReference type="EMBL" id="KAF9506680.1"/>
    </source>
</evidence>